<evidence type="ECO:0000256" key="1">
    <source>
        <dbReference type="ARBA" id="ARBA00022884"/>
    </source>
</evidence>
<dbReference type="InterPro" id="IPR006630">
    <property type="entry name" value="La_HTH"/>
</dbReference>
<dbReference type="SMART" id="SM00715">
    <property type="entry name" value="LA"/>
    <property type="match status" value="1"/>
</dbReference>
<evidence type="ECO:0000313" key="5">
    <source>
        <dbReference type="EMBL" id="KAG0687513.1"/>
    </source>
</evidence>
<feature type="region of interest" description="Disordered" evidence="3">
    <location>
        <begin position="91"/>
        <end position="151"/>
    </location>
</feature>
<dbReference type="CDD" id="cd07323">
    <property type="entry name" value="LAM"/>
    <property type="match status" value="1"/>
</dbReference>
<evidence type="ECO:0000256" key="3">
    <source>
        <dbReference type="SAM" id="MobiDB-lite"/>
    </source>
</evidence>
<dbReference type="EMBL" id="PUHW01000251">
    <property type="protein sequence ID" value="KAG0687513.1"/>
    <property type="molecule type" value="Genomic_DNA"/>
</dbReference>
<dbReference type="AlphaFoldDB" id="A0A9P7BFP6"/>
<feature type="compositionally biased region" description="Low complexity" evidence="3">
    <location>
        <begin position="120"/>
        <end position="139"/>
    </location>
</feature>
<accession>A0A9P7BFP6</accession>
<feature type="region of interest" description="Disordered" evidence="3">
    <location>
        <begin position="260"/>
        <end position="281"/>
    </location>
</feature>
<dbReference type="GO" id="GO:0003723">
    <property type="term" value="F:RNA binding"/>
    <property type="evidence" value="ECO:0007669"/>
    <property type="project" value="UniProtKB-UniRule"/>
</dbReference>
<dbReference type="PROSITE" id="PS50961">
    <property type="entry name" value="HTH_LA"/>
    <property type="match status" value="1"/>
</dbReference>
<feature type="compositionally biased region" description="Basic and acidic residues" evidence="3">
    <location>
        <begin position="110"/>
        <end position="119"/>
    </location>
</feature>
<dbReference type="Proteomes" id="UP000697127">
    <property type="component" value="Unassembled WGS sequence"/>
</dbReference>
<keyword evidence="6" id="KW-1185">Reference proteome</keyword>
<dbReference type="Gene3D" id="1.10.10.10">
    <property type="entry name" value="Winged helix-like DNA-binding domain superfamily/Winged helix DNA-binding domain"/>
    <property type="match status" value="1"/>
</dbReference>
<comment type="caution">
    <text evidence="5">The sequence shown here is derived from an EMBL/GenBank/DDBJ whole genome shotgun (WGS) entry which is preliminary data.</text>
</comment>
<dbReference type="InterPro" id="IPR045180">
    <property type="entry name" value="La_dom_prot"/>
</dbReference>
<proteinExistence type="predicted"/>
<feature type="compositionally biased region" description="Low complexity" evidence="3">
    <location>
        <begin position="260"/>
        <end position="277"/>
    </location>
</feature>
<organism evidence="5 6">
    <name type="scientific">Pichia californica</name>
    <dbReference type="NCBI Taxonomy" id="460514"/>
    <lineage>
        <taxon>Eukaryota</taxon>
        <taxon>Fungi</taxon>
        <taxon>Dikarya</taxon>
        <taxon>Ascomycota</taxon>
        <taxon>Saccharomycotina</taxon>
        <taxon>Pichiomycetes</taxon>
        <taxon>Pichiales</taxon>
        <taxon>Pichiaceae</taxon>
        <taxon>Pichia</taxon>
    </lineage>
</organism>
<dbReference type="GO" id="GO:0045727">
    <property type="term" value="P:positive regulation of translation"/>
    <property type="evidence" value="ECO:0007669"/>
    <property type="project" value="TreeGrafter"/>
</dbReference>
<feature type="domain" description="HTH La-type RNA-binding" evidence="4">
    <location>
        <begin position="434"/>
        <end position="529"/>
    </location>
</feature>
<dbReference type="SUPFAM" id="SSF46785">
    <property type="entry name" value="Winged helix' DNA-binding domain"/>
    <property type="match status" value="1"/>
</dbReference>
<dbReference type="InterPro" id="IPR036388">
    <property type="entry name" value="WH-like_DNA-bd_sf"/>
</dbReference>
<dbReference type="PANTHER" id="PTHR22792">
    <property type="entry name" value="LUPUS LA PROTEIN-RELATED"/>
    <property type="match status" value="1"/>
</dbReference>
<name>A0A9P7BFP6_9ASCO</name>
<gene>
    <name evidence="5" type="ORF">C6P40_002263</name>
</gene>
<feature type="non-terminal residue" evidence="5">
    <location>
        <position position="1"/>
    </location>
</feature>
<sequence>AKRKNSNQLIKNNNNILYHLMNFEDLHDITKNLQPAPVPEANPWHNAAKRLSISKEQSSCKININDKTNKNDDEFLEEKENLNINIENANMKNNNQETSNKDNEILNGRRKFDNQRSVEGKNNNNYNGNGNNRRVNGKQNRNRKYTPIKSNSNLDELNNVVEETRRNLNSFNIGNNKGGNISENVNYNKYNINNNHSNHNIVENSYNNDIKFKRKSRSSFLNFNRNYLPPSPLPLPPPPPHSPHMIYNLPLPTVLPSQLSPLPSLPSSSSSPSTSSSYNNGYFNQRRFSSPQFDQGHHPQYMRYSNGFNPMIQSQSQSQSIPNHIQTRIFYNAPSINNDVRNNLPIMISPNGIPIQMNMNMIMNMNMNMNIPMPMPMPIPGSMIYNRNENENNINNEYYYNNENGMNLGRSNIIRNEYEYVEDNGEYEYEGINDEQDEEQNEGIKRQVRYYFSIENLCKDMYLRKQMDKEGFININIIKKFSRINTLSNGNPNIIDLIIKDIIEIEIKGDIDSGEYKIRIKDGWDKWIL</sequence>
<keyword evidence="1 2" id="KW-0694">RNA-binding</keyword>
<reference evidence="5" key="1">
    <citation type="submission" date="2020-11" db="EMBL/GenBank/DDBJ databases">
        <title>Kefir isolates.</title>
        <authorList>
            <person name="Marcisauskas S."/>
            <person name="Kim Y."/>
            <person name="Blasche S."/>
        </authorList>
    </citation>
    <scope>NUCLEOTIDE SEQUENCE</scope>
    <source>
        <strain evidence="5">Olga-1</strain>
    </source>
</reference>
<dbReference type="Pfam" id="PF05383">
    <property type="entry name" value="La"/>
    <property type="match status" value="1"/>
</dbReference>
<dbReference type="GO" id="GO:0010494">
    <property type="term" value="C:cytoplasmic stress granule"/>
    <property type="evidence" value="ECO:0007669"/>
    <property type="project" value="TreeGrafter"/>
</dbReference>
<evidence type="ECO:0000313" key="6">
    <source>
        <dbReference type="Proteomes" id="UP000697127"/>
    </source>
</evidence>
<dbReference type="GO" id="GO:0005829">
    <property type="term" value="C:cytosol"/>
    <property type="evidence" value="ECO:0007669"/>
    <property type="project" value="TreeGrafter"/>
</dbReference>
<dbReference type="InterPro" id="IPR036390">
    <property type="entry name" value="WH_DNA-bd_sf"/>
</dbReference>
<evidence type="ECO:0000256" key="2">
    <source>
        <dbReference type="PROSITE-ProRule" id="PRU00332"/>
    </source>
</evidence>
<dbReference type="PANTHER" id="PTHR22792:SF132">
    <property type="entry name" value="LA-RELATED PROTEIN 1"/>
    <property type="match status" value="1"/>
</dbReference>
<evidence type="ECO:0000259" key="4">
    <source>
        <dbReference type="PROSITE" id="PS50961"/>
    </source>
</evidence>
<protein>
    <recommendedName>
        <fullName evidence="4">HTH La-type RNA-binding domain-containing protein</fullName>
    </recommendedName>
</protein>